<sequence>MKNNQTKDLEDFILNLVIVVAFIAIASMSLVYLI</sequence>
<dbReference type="AlphaFoldDB" id="A0A1M6ESW3"/>
<protein>
    <submittedName>
        <fullName evidence="2">Uncharacterized protein</fullName>
    </submittedName>
</protein>
<organism evidence="2 3">
    <name type="scientific">Flavobacterium terrae</name>
    <dbReference type="NCBI Taxonomy" id="415425"/>
    <lineage>
        <taxon>Bacteria</taxon>
        <taxon>Pseudomonadati</taxon>
        <taxon>Bacteroidota</taxon>
        <taxon>Flavobacteriia</taxon>
        <taxon>Flavobacteriales</taxon>
        <taxon>Flavobacteriaceae</taxon>
        <taxon>Flavobacterium</taxon>
    </lineage>
</organism>
<gene>
    <name evidence="2" type="ORF">SAMN05444363_1936</name>
</gene>
<dbReference type="Proteomes" id="UP000184488">
    <property type="component" value="Unassembled WGS sequence"/>
</dbReference>
<feature type="transmembrane region" description="Helical" evidence="1">
    <location>
        <begin position="12"/>
        <end position="33"/>
    </location>
</feature>
<keyword evidence="1" id="KW-1133">Transmembrane helix</keyword>
<keyword evidence="3" id="KW-1185">Reference proteome</keyword>
<evidence type="ECO:0000256" key="1">
    <source>
        <dbReference type="SAM" id="Phobius"/>
    </source>
</evidence>
<dbReference type="EMBL" id="FQZI01000003">
    <property type="protein sequence ID" value="SHI88518.1"/>
    <property type="molecule type" value="Genomic_DNA"/>
</dbReference>
<dbReference type="STRING" id="415425.SAMN05444363_1936"/>
<proteinExistence type="predicted"/>
<evidence type="ECO:0000313" key="2">
    <source>
        <dbReference type="EMBL" id="SHI88518.1"/>
    </source>
</evidence>
<name>A0A1M6ESW3_9FLAO</name>
<keyword evidence="1" id="KW-0812">Transmembrane</keyword>
<reference evidence="3" key="1">
    <citation type="submission" date="2016-11" db="EMBL/GenBank/DDBJ databases">
        <authorList>
            <person name="Varghese N."/>
            <person name="Submissions S."/>
        </authorList>
    </citation>
    <scope>NUCLEOTIDE SEQUENCE [LARGE SCALE GENOMIC DNA]</scope>
    <source>
        <strain evidence="3">DSM 18829</strain>
    </source>
</reference>
<accession>A0A1M6ESW3</accession>
<keyword evidence="1" id="KW-0472">Membrane</keyword>
<evidence type="ECO:0000313" key="3">
    <source>
        <dbReference type="Proteomes" id="UP000184488"/>
    </source>
</evidence>